<keyword evidence="3" id="KW-1185">Reference proteome</keyword>
<feature type="compositionally biased region" description="Basic and acidic residues" evidence="1">
    <location>
        <begin position="287"/>
        <end position="297"/>
    </location>
</feature>
<reference evidence="2" key="2">
    <citation type="submission" date="2021-08" db="EMBL/GenBank/DDBJ databases">
        <authorList>
            <person name="Gostincar C."/>
            <person name="Sun X."/>
            <person name="Song Z."/>
            <person name="Gunde-Cimerman N."/>
        </authorList>
    </citation>
    <scope>NUCLEOTIDE SEQUENCE</scope>
    <source>
        <strain evidence="2">EXF-9298</strain>
    </source>
</reference>
<protein>
    <submittedName>
        <fullName evidence="2">Uncharacterized protein</fullName>
    </submittedName>
</protein>
<feature type="region of interest" description="Disordered" evidence="1">
    <location>
        <begin position="207"/>
        <end position="360"/>
    </location>
</feature>
<evidence type="ECO:0000256" key="1">
    <source>
        <dbReference type="SAM" id="MobiDB-lite"/>
    </source>
</evidence>
<reference evidence="2" key="1">
    <citation type="journal article" date="2021" name="J Fungi (Basel)">
        <title>Virulence traits and population genomics of the black yeast Aureobasidium melanogenum.</title>
        <authorList>
            <person name="Cernosa A."/>
            <person name="Sun X."/>
            <person name="Gostincar C."/>
            <person name="Fang C."/>
            <person name="Gunde-Cimerman N."/>
            <person name="Song Z."/>
        </authorList>
    </citation>
    <scope>NUCLEOTIDE SEQUENCE</scope>
    <source>
        <strain evidence="2">EXF-9298</strain>
    </source>
</reference>
<dbReference type="EMBL" id="JAHFXS010000003">
    <property type="protein sequence ID" value="KAG9991324.1"/>
    <property type="molecule type" value="Genomic_DNA"/>
</dbReference>
<feature type="compositionally biased region" description="Basic and acidic residues" evidence="1">
    <location>
        <begin position="257"/>
        <end position="268"/>
    </location>
</feature>
<evidence type="ECO:0000313" key="2">
    <source>
        <dbReference type="EMBL" id="KAG9991324.1"/>
    </source>
</evidence>
<gene>
    <name evidence="2" type="ORF">KCU98_g465</name>
</gene>
<sequence>MNDDQAIPDLWQMPFVVSKDTWAVTRCLEIHGNTANKWTPAHFVAIAMWYGGIKAGIQAAKAIRIFGIWSPRVGVKNDELPSMEVKTGARQILSKIWPTNEYEQKPLLDRANRLSHEEPFTNFDEAHNYLLRLCIGPNLAEFQTVVRPKLHRIDWNYLVTDAQFCQTLAPILYHHFDHEVDLASASEAIVGYAIDAHTLKTHTSTLGCGPVKRNKARGRCASRHGRNRERYVLQTDDNEDDEEDFGPGPNGSAAVKSESDPLDTKGADPVRQQSCLQLQERSNASRSRVEGENREHNINATRHAPARSTANAHPIGETQARDGQLSTSGRNNETEIEISKPSPLGNSANKAAATAAELNSSAHKKPLRLNKQVMNLLYEQTCVVPSHQILSFSNSRNPSPTLPNYYWKEVWKYREVREEWASGSKDHLPWPHEPKTRNYPRNPFGFSQKQIDDELLRAAEDDLVKFERFCRPIIID</sequence>
<accession>A0A9P8K2Z8</accession>
<dbReference type="Proteomes" id="UP000729357">
    <property type="component" value="Unassembled WGS sequence"/>
</dbReference>
<feature type="non-terminal residue" evidence="2">
    <location>
        <position position="476"/>
    </location>
</feature>
<feature type="compositionally biased region" description="Basic residues" evidence="1">
    <location>
        <begin position="212"/>
        <end position="227"/>
    </location>
</feature>
<name>A0A9P8K2Z8_AURME</name>
<dbReference type="AlphaFoldDB" id="A0A9P8K2Z8"/>
<comment type="caution">
    <text evidence="2">The sequence shown here is derived from an EMBL/GenBank/DDBJ whole genome shotgun (WGS) entry which is preliminary data.</text>
</comment>
<evidence type="ECO:0000313" key="3">
    <source>
        <dbReference type="Proteomes" id="UP000729357"/>
    </source>
</evidence>
<feature type="compositionally biased region" description="Polar residues" evidence="1">
    <location>
        <begin position="271"/>
        <end position="286"/>
    </location>
</feature>
<proteinExistence type="predicted"/>
<feature type="compositionally biased region" description="Low complexity" evidence="1">
    <location>
        <begin position="346"/>
        <end position="360"/>
    </location>
</feature>
<organism evidence="2 3">
    <name type="scientific">Aureobasidium melanogenum</name>
    <name type="common">Aureobasidium pullulans var. melanogenum</name>
    <dbReference type="NCBI Taxonomy" id="46634"/>
    <lineage>
        <taxon>Eukaryota</taxon>
        <taxon>Fungi</taxon>
        <taxon>Dikarya</taxon>
        <taxon>Ascomycota</taxon>
        <taxon>Pezizomycotina</taxon>
        <taxon>Dothideomycetes</taxon>
        <taxon>Dothideomycetidae</taxon>
        <taxon>Dothideales</taxon>
        <taxon>Saccotheciaceae</taxon>
        <taxon>Aureobasidium</taxon>
    </lineage>
</organism>
<feature type="compositionally biased region" description="Acidic residues" evidence="1">
    <location>
        <begin position="236"/>
        <end position="245"/>
    </location>
</feature>